<protein>
    <submittedName>
        <fullName evidence="2">Uncharacterized protein</fullName>
    </submittedName>
</protein>
<reference evidence="1" key="1">
    <citation type="submission" date="2012-09" db="EMBL/GenBank/DDBJ databases">
        <authorList>
            <person name="Martin A.A."/>
        </authorList>
    </citation>
    <scope>NUCLEOTIDE SEQUENCE</scope>
</reference>
<sequence length="107" mass="13077">MIKPQPRFRKVTTNRRLWWLDACFCERHWRRSHNRREKYAHCNDLFEDDMMIAKVIMVRMIIKMMLKDNDGEDDDGGDDDDGDDHRYRQVNEMTIYEPTLTTFLFSK</sequence>
<dbReference type="WBParaSite" id="ACAC_0001368801-mRNA-1">
    <property type="protein sequence ID" value="ACAC_0001368801-mRNA-1"/>
    <property type="gene ID" value="ACAC_0001368801"/>
</dbReference>
<dbReference type="AlphaFoldDB" id="A0A0K0DPJ9"/>
<keyword evidence="1" id="KW-1185">Reference proteome</keyword>
<evidence type="ECO:0000313" key="2">
    <source>
        <dbReference type="WBParaSite" id="ACAC_0001368801-mRNA-1"/>
    </source>
</evidence>
<organism evidence="1 2">
    <name type="scientific">Angiostrongylus cantonensis</name>
    <name type="common">Rat lungworm</name>
    <dbReference type="NCBI Taxonomy" id="6313"/>
    <lineage>
        <taxon>Eukaryota</taxon>
        <taxon>Metazoa</taxon>
        <taxon>Ecdysozoa</taxon>
        <taxon>Nematoda</taxon>
        <taxon>Chromadorea</taxon>
        <taxon>Rhabditida</taxon>
        <taxon>Rhabditina</taxon>
        <taxon>Rhabditomorpha</taxon>
        <taxon>Strongyloidea</taxon>
        <taxon>Metastrongylidae</taxon>
        <taxon>Angiostrongylus</taxon>
    </lineage>
</organism>
<accession>A0A0K0DPJ9</accession>
<proteinExistence type="predicted"/>
<name>A0A0K0DPJ9_ANGCA</name>
<evidence type="ECO:0000313" key="1">
    <source>
        <dbReference type="Proteomes" id="UP000035642"/>
    </source>
</evidence>
<reference evidence="2" key="2">
    <citation type="submission" date="2017-02" db="UniProtKB">
        <authorList>
            <consortium name="WormBaseParasite"/>
        </authorList>
    </citation>
    <scope>IDENTIFICATION</scope>
</reference>
<dbReference type="Proteomes" id="UP000035642">
    <property type="component" value="Unassembled WGS sequence"/>
</dbReference>